<protein>
    <submittedName>
        <fullName evidence="1">Uncharacterized protein</fullName>
    </submittedName>
</protein>
<gene>
    <name evidence="1" type="ORF">S01H4_27016</name>
</gene>
<feature type="non-terminal residue" evidence="1">
    <location>
        <position position="1"/>
    </location>
</feature>
<dbReference type="AlphaFoldDB" id="X1B1P8"/>
<evidence type="ECO:0000313" key="1">
    <source>
        <dbReference type="EMBL" id="GAG88865.1"/>
    </source>
</evidence>
<reference evidence="1" key="1">
    <citation type="journal article" date="2014" name="Front. Microbiol.">
        <title>High frequency of phylogenetically diverse reductive dehalogenase-homologous genes in deep subseafloor sedimentary metagenomes.</title>
        <authorList>
            <person name="Kawai M."/>
            <person name="Futagami T."/>
            <person name="Toyoda A."/>
            <person name="Takaki Y."/>
            <person name="Nishi S."/>
            <person name="Hori S."/>
            <person name="Arai W."/>
            <person name="Tsubouchi T."/>
            <person name="Morono Y."/>
            <person name="Uchiyama I."/>
            <person name="Ito T."/>
            <person name="Fujiyama A."/>
            <person name="Inagaki F."/>
            <person name="Takami H."/>
        </authorList>
    </citation>
    <scope>NUCLEOTIDE SEQUENCE</scope>
    <source>
        <strain evidence="1">Expedition CK06-06</strain>
    </source>
</reference>
<dbReference type="EMBL" id="BART01013119">
    <property type="protein sequence ID" value="GAG88865.1"/>
    <property type="molecule type" value="Genomic_DNA"/>
</dbReference>
<proteinExistence type="predicted"/>
<sequence>VSLDQDTNFLEILSLKISQKEAYQFFNADYGVLVGRVIANGGVGIPNAKVSIFIPITDEDKENAEIRAAYPYETPRDKNIYGKRYNLLPRVAQEDPETGSFKPKQPFGSFPTKDEVVTNETWLEVYEKYYKYSTVTNEAGDYMLFGVPTGTQVVHMSVDITDIGKYSMTPADMVVQLGYSESFFNSDLTIKPKQDLEDLPHIETQEISVDVIPYWGDSTNFEIGITRQDFRIRAELINNVTVFGSFFTR</sequence>
<comment type="caution">
    <text evidence="1">The sequence shown here is derived from an EMBL/GenBank/DDBJ whole genome shotgun (WGS) entry which is preliminary data.</text>
</comment>
<accession>X1B1P8</accession>
<organism evidence="1">
    <name type="scientific">marine sediment metagenome</name>
    <dbReference type="NCBI Taxonomy" id="412755"/>
    <lineage>
        <taxon>unclassified sequences</taxon>
        <taxon>metagenomes</taxon>
        <taxon>ecological metagenomes</taxon>
    </lineage>
</organism>
<name>X1B1P8_9ZZZZ</name>
<feature type="non-terminal residue" evidence="1">
    <location>
        <position position="249"/>
    </location>
</feature>